<dbReference type="EMBL" id="JBHTLN010000001">
    <property type="protein sequence ID" value="MFD1121004.1"/>
    <property type="molecule type" value="Genomic_DNA"/>
</dbReference>
<protein>
    <submittedName>
        <fullName evidence="3">PEP-CTERM sorting domain-containing protein</fullName>
    </submittedName>
</protein>
<feature type="chain" id="PRO_5047305138" evidence="1">
    <location>
        <begin position="25"/>
        <end position="236"/>
    </location>
</feature>
<dbReference type="Proteomes" id="UP001597206">
    <property type="component" value="Unassembled WGS sequence"/>
</dbReference>
<dbReference type="NCBIfam" id="TIGR02595">
    <property type="entry name" value="PEP_CTERM"/>
    <property type="match status" value="1"/>
</dbReference>
<organism evidence="3 4">
    <name type="scientific">Methylophilus flavus</name>
    <dbReference type="NCBI Taxonomy" id="640084"/>
    <lineage>
        <taxon>Bacteria</taxon>
        <taxon>Pseudomonadati</taxon>
        <taxon>Pseudomonadota</taxon>
        <taxon>Betaproteobacteria</taxon>
        <taxon>Nitrosomonadales</taxon>
        <taxon>Methylophilaceae</taxon>
        <taxon>Methylophilus</taxon>
    </lineage>
</organism>
<evidence type="ECO:0000259" key="2">
    <source>
        <dbReference type="Pfam" id="PF07589"/>
    </source>
</evidence>
<feature type="signal peptide" evidence="1">
    <location>
        <begin position="1"/>
        <end position="24"/>
    </location>
</feature>
<proteinExistence type="predicted"/>
<evidence type="ECO:0000313" key="3">
    <source>
        <dbReference type="EMBL" id="MFD1121004.1"/>
    </source>
</evidence>
<evidence type="ECO:0000313" key="4">
    <source>
        <dbReference type="Proteomes" id="UP001597206"/>
    </source>
</evidence>
<gene>
    <name evidence="3" type="ORF">ACFQ2T_00675</name>
</gene>
<keyword evidence="4" id="KW-1185">Reference proteome</keyword>
<reference evidence="4" key="1">
    <citation type="journal article" date="2019" name="Int. J. Syst. Evol. Microbiol.">
        <title>The Global Catalogue of Microorganisms (GCM) 10K type strain sequencing project: providing services to taxonomists for standard genome sequencing and annotation.</title>
        <authorList>
            <consortium name="The Broad Institute Genomics Platform"/>
            <consortium name="The Broad Institute Genome Sequencing Center for Infectious Disease"/>
            <person name="Wu L."/>
            <person name="Ma J."/>
        </authorList>
    </citation>
    <scope>NUCLEOTIDE SEQUENCE [LARGE SCALE GENOMIC DNA]</scope>
    <source>
        <strain evidence="4">CCUG 58411</strain>
    </source>
</reference>
<feature type="domain" description="Ice-binding protein C-terminal" evidence="2">
    <location>
        <begin position="207"/>
        <end position="232"/>
    </location>
</feature>
<name>A0ABW3P4P7_9PROT</name>
<sequence length="236" mass="24330">MTSSAFKMKIVAGLLLAFAGSASATVYTNVPAGANTGLPFASFGNAANPSGDSPKVGQVFSLTSDSLLSSFSFYAVGNTSASFQLNVAQWNPATNAQNQAENTVGSNLLTSTFNAVDTYNAAGGYTTLSFENLGLNLNAGTKYIAYLTSSDASVTGIQLSRTQTAADSTGFGLGNAYNSTIPGQGWQLPFNGFLSLQYTAVTSVAAAVPEPESYAMMFAGLALVGTVAKRRKQKQA</sequence>
<accession>A0ABW3P4P7</accession>
<dbReference type="Pfam" id="PF07589">
    <property type="entry name" value="PEP-CTERM"/>
    <property type="match status" value="1"/>
</dbReference>
<keyword evidence="1" id="KW-0732">Signal</keyword>
<evidence type="ECO:0000256" key="1">
    <source>
        <dbReference type="SAM" id="SignalP"/>
    </source>
</evidence>
<dbReference type="RefSeq" id="WP_379029109.1">
    <property type="nucleotide sequence ID" value="NZ_JBHTLN010000001.1"/>
</dbReference>
<dbReference type="InterPro" id="IPR013424">
    <property type="entry name" value="Ice-binding_C"/>
</dbReference>
<comment type="caution">
    <text evidence="3">The sequence shown here is derived from an EMBL/GenBank/DDBJ whole genome shotgun (WGS) entry which is preliminary data.</text>
</comment>